<comment type="function">
    <text evidence="7">Probable substrate-specific adapter of an E3 ubiquitin-protein ligase complex which mediates the ubiquitination and subsequent proteasomal degradation of target proteins. May have a role in synapse differentiation and growth.</text>
</comment>
<dbReference type="Gene3D" id="3.30.710.10">
    <property type="entry name" value="Potassium Channel Kv1.1, Chain A"/>
    <property type="match status" value="1"/>
</dbReference>
<dbReference type="SMART" id="SM00612">
    <property type="entry name" value="Kelch"/>
    <property type="match status" value="6"/>
</dbReference>
<feature type="domain" description="BTB" evidence="8">
    <location>
        <begin position="21"/>
        <end position="84"/>
    </location>
</feature>
<evidence type="ECO:0000256" key="7">
    <source>
        <dbReference type="ARBA" id="ARBA00043912"/>
    </source>
</evidence>
<protein>
    <recommendedName>
        <fullName evidence="2">Kelch-like protein diablo</fullName>
    </recommendedName>
</protein>
<keyword evidence="4" id="KW-0677">Repeat</keyword>
<dbReference type="InterPro" id="IPR011333">
    <property type="entry name" value="SKP1/BTB/POZ_sf"/>
</dbReference>
<gene>
    <name evidence="9" type="ORF">LARSCL_LOCUS18969</name>
</gene>
<dbReference type="Gene3D" id="2.120.10.80">
    <property type="entry name" value="Kelch-type beta propeller"/>
    <property type="match status" value="2"/>
</dbReference>
<keyword evidence="10" id="KW-1185">Reference proteome</keyword>
<keyword evidence="3" id="KW-0880">Kelch repeat</keyword>
<dbReference type="PIRSF" id="PIRSF037037">
    <property type="entry name" value="Kelch-like_protein_gigaxonin"/>
    <property type="match status" value="1"/>
</dbReference>
<dbReference type="InterPro" id="IPR017096">
    <property type="entry name" value="BTB-kelch_protein"/>
</dbReference>
<comment type="caution">
    <text evidence="9">The sequence shown here is derived from an EMBL/GenBank/DDBJ whole genome shotgun (WGS) entry which is preliminary data.</text>
</comment>
<dbReference type="GO" id="GO:0003779">
    <property type="term" value="F:actin binding"/>
    <property type="evidence" value="ECO:0007669"/>
    <property type="project" value="UniProtKB-KW"/>
</dbReference>
<dbReference type="Pfam" id="PF24681">
    <property type="entry name" value="Kelch_KLHDC2_KLHL20_DRC7"/>
    <property type="match status" value="1"/>
</dbReference>
<dbReference type="Proteomes" id="UP001497382">
    <property type="component" value="Unassembled WGS sequence"/>
</dbReference>
<dbReference type="SUPFAM" id="SSF54695">
    <property type="entry name" value="POZ domain"/>
    <property type="match status" value="1"/>
</dbReference>
<keyword evidence="5" id="KW-0833">Ubl conjugation pathway</keyword>
<dbReference type="InterPro" id="IPR000210">
    <property type="entry name" value="BTB/POZ_dom"/>
</dbReference>
<dbReference type="Pfam" id="PF01344">
    <property type="entry name" value="Kelch_1"/>
    <property type="match status" value="2"/>
</dbReference>
<dbReference type="AlphaFoldDB" id="A0AAV2BFV8"/>
<reference evidence="9 10" key="1">
    <citation type="submission" date="2024-04" db="EMBL/GenBank/DDBJ databases">
        <authorList>
            <person name="Rising A."/>
            <person name="Reimegard J."/>
            <person name="Sonavane S."/>
            <person name="Akerstrom W."/>
            <person name="Nylinder S."/>
            <person name="Hedman E."/>
            <person name="Kallberg Y."/>
        </authorList>
    </citation>
    <scope>NUCLEOTIDE SEQUENCE [LARGE SCALE GENOMIC DNA]</scope>
</reference>
<dbReference type="Pfam" id="PF07707">
    <property type="entry name" value="BACK"/>
    <property type="match status" value="1"/>
</dbReference>
<dbReference type="PANTHER" id="PTHR24412">
    <property type="entry name" value="KELCH PROTEIN"/>
    <property type="match status" value="1"/>
</dbReference>
<proteinExistence type="predicted"/>
<dbReference type="SMART" id="SM00225">
    <property type="entry name" value="BTB"/>
    <property type="match status" value="1"/>
</dbReference>
<accession>A0AAV2BFV8</accession>
<dbReference type="SUPFAM" id="SSF117281">
    <property type="entry name" value="Kelch motif"/>
    <property type="match status" value="1"/>
</dbReference>
<evidence type="ECO:0000313" key="9">
    <source>
        <dbReference type="EMBL" id="CAL1294882.1"/>
    </source>
</evidence>
<sequence>MSDFNQQRQIFKELLDNKELVNVTLVTEDKGEFKAHLEVLVPLSPYFRRMIDSSGSVLHVPGTSKDTLKEVIEYMYTGKLSLKESKVKELIDTAQLMEVQGVIKLCKKYLASNITVSNCISRYNLAACYQFADLKEKAKAFILAHFEDVYKTNAQYCELHIDDLIAILSSDMLNVKEEEAVYWAMLKWVEADPFIDSSNISQCIDSSNISQCIDSSNISQCIDSSNISQCIDSFRFFEDHIWSNELISHNEECQGPLYQASQMFADLQSGDSHQIIFDLHHPFLKPRVPNEIIFVMGGWSAGSATNIMETYDCKTQRWFLALNSDTIPRAYHGMIWHQQKIYVIGGFDGNQCFNTVRCYDPVTHVWQEKGCMYVQRCYVSVATVGDYLYALGGYDGHRRNRSCEKYDSATNQWSFIASMHNIRSDASADTLDGKIYIAGGFNGSQVLDSAECYDPETDEWRLISLMNSPRSGVKCVAFRNYLFVIGGFNGTNRLSTVERYDQVTRQWTFVSPMNGPRSNFATAIVNDLLYVIGGFNGLSTIASAELYDPISNSWRAVTDLNLNRSALAACKVA</sequence>
<evidence type="ECO:0000256" key="2">
    <source>
        <dbReference type="ARBA" id="ARBA00013699"/>
    </source>
</evidence>
<evidence type="ECO:0000256" key="6">
    <source>
        <dbReference type="ARBA" id="ARBA00023203"/>
    </source>
</evidence>
<dbReference type="InterPro" id="IPR006652">
    <property type="entry name" value="Kelch_1"/>
</dbReference>
<dbReference type="InterPro" id="IPR015915">
    <property type="entry name" value="Kelch-typ_b-propeller"/>
</dbReference>
<evidence type="ECO:0000256" key="3">
    <source>
        <dbReference type="ARBA" id="ARBA00022441"/>
    </source>
</evidence>
<dbReference type="PRINTS" id="PR00501">
    <property type="entry name" value="KELCHREPEAT"/>
</dbReference>
<dbReference type="Pfam" id="PF00651">
    <property type="entry name" value="BTB"/>
    <property type="match status" value="1"/>
</dbReference>
<evidence type="ECO:0000313" key="10">
    <source>
        <dbReference type="Proteomes" id="UP001497382"/>
    </source>
</evidence>
<dbReference type="PROSITE" id="PS50097">
    <property type="entry name" value="BTB"/>
    <property type="match status" value="1"/>
</dbReference>
<keyword evidence="6" id="KW-0009">Actin-binding</keyword>
<comment type="pathway">
    <text evidence="1">Protein modification; protein ubiquitination.</text>
</comment>
<evidence type="ECO:0000259" key="8">
    <source>
        <dbReference type="PROSITE" id="PS50097"/>
    </source>
</evidence>
<dbReference type="EMBL" id="CAXIEN010000356">
    <property type="protein sequence ID" value="CAL1294882.1"/>
    <property type="molecule type" value="Genomic_DNA"/>
</dbReference>
<evidence type="ECO:0000256" key="1">
    <source>
        <dbReference type="ARBA" id="ARBA00004906"/>
    </source>
</evidence>
<dbReference type="Gene3D" id="1.25.40.420">
    <property type="match status" value="1"/>
</dbReference>
<dbReference type="SMART" id="SM00875">
    <property type="entry name" value="BACK"/>
    <property type="match status" value="1"/>
</dbReference>
<dbReference type="InterPro" id="IPR011705">
    <property type="entry name" value="BACK"/>
</dbReference>
<evidence type="ECO:0000256" key="5">
    <source>
        <dbReference type="ARBA" id="ARBA00022786"/>
    </source>
</evidence>
<evidence type="ECO:0000256" key="4">
    <source>
        <dbReference type="ARBA" id="ARBA00022737"/>
    </source>
</evidence>
<organism evidence="9 10">
    <name type="scientific">Larinioides sclopetarius</name>
    <dbReference type="NCBI Taxonomy" id="280406"/>
    <lineage>
        <taxon>Eukaryota</taxon>
        <taxon>Metazoa</taxon>
        <taxon>Ecdysozoa</taxon>
        <taxon>Arthropoda</taxon>
        <taxon>Chelicerata</taxon>
        <taxon>Arachnida</taxon>
        <taxon>Araneae</taxon>
        <taxon>Araneomorphae</taxon>
        <taxon>Entelegynae</taxon>
        <taxon>Araneoidea</taxon>
        <taxon>Araneidae</taxon>
        <taxon>Larinioides</taxon>
    </lineage>
</organism>
<name>A0AAV2BFV8_9ARAC</name>
<dbReference type="PANTHER" id="PTHR24412:SF172">
    <property type="entry name" value="KELCH-LIKE PROTEIN 10"/>
    <property type="match status" value="1"/>
</dbReference>